<dbReference type="GO" id="GO:0005524">
    <property type="term" value="F:ATP binding"/>
    <property type="evidence" value="ECO:0007669"/>
    <property type="project" value="UniProtKB-UniRule"/>
</dbReference>
<proteinExistence type="predicted"/>
<dbReference type="InterPro" id="IPR000719">
    <property type="entry name" value="Prot_kinase_dom"/>
</dbReference>
<dbReference type="Gene3D" id="1.10.510.10">
    <property type="entry name" value="Transferase(Phosphotransferase) domain 1"/>
    <property type="match status" value="1"/>
</dbReference>
<dbReference type="Pfam" id="PF00069">
    <property type="entry name" value="Pkinase"/>
    <property type="match status" value="1"/>
</dbReference>
<dbReference type="SUPFAM" id="SSF56112">
    <property type="entry name" value="Protein kinase-like (PK-like)"/>
    <property type="match status" value="1"/>
</dbReference>
<dbReference type="GO" id="GO:0005634">
    <property type="term" value="C:nucleus"/>
    <property type="evidence" value="ECO:0007669"/>
    <property type="project" value="TreeGrafter"/>
</dbReference>
<dbReference type="PROSITE" id="PS00107">
    <property type="entry name" value="PROTEIN_KINASE_ATP"/>
    <property type="match status" value="1"/>
</dbReference>
<dbReference type="InterPro" id="IPR017441">
    <property type="entry name" value="Protein_kinase_ATP_BS"/>
</dbReference>
<evidence type="ECO:0000313" key="3">
    <source>
        <dbReference type="EMBL" id="KAF5323795.1"/>
    </source>
</evidence>
<keyword evidence="4" id="KW-1185">Reference proteome</keyword>
<name>A0A8H5BI60_9AGAR</name>
<dbReference type="PANTHER" id="PTHR44167">
    <property type="entry name" value="OVARIAN-SPECIFIC SERINE/THREONINE-PROTEIN KINASE LOK-RELATED"/>
    <property type="match status" value="1"/>
</dbReference>
<dbReference type="GO" id="GO:0005737">
    <property type="term" value="C:cytoplasm"/>
    <property type="evidence" value="ECO:0007669"/>
    <property type="project" value="TreeGrafter"/>
</dbReference>
<dbReference type="OrthoDB" id="5979581at2759"/>
<accession>A0A8H5BI60</accession>
<reference evidence="3 4" key="1">
    <citation type="journal article" date="2020" name="ISME J.">
        <title>Uncovering the hidden diversity of litter-decomposition mechanisms in mushroom-forming fungi.</title>
        <authorList>
            <person name="Floudas D."/>
            <person name="Bentzer J."/>
            <person name="Ahren D."/>
            <person name="Johansson T."/>
            <person name="Persson P."/>
            <person name="Tunlid A."/>
        </authorList>
    </citation>
    <scope>NUCLEOTIDE SEQUENCE [LARGE SCALE GENOMIC DNA]</scope>
    <source>
        <strain evidence="3 4">CBS 101986</strain>
    </source>
</reference>
<evidence type="ECO:0000256" key="1">
    <source>
        <dbReference type="PROSITE-ProRule" id="PRU10141"/>
    </source>
</evidence>
<feature type="binding site" evidence="1">
    <location>
        <position position="77"/>
    </location>
    <ligand>
        <name>ATP</name>
        <dbReference type="ChEBI" id="CHEBI:30616"/>
    </ligand>
</feature>
<keyword evidence="1" id="KW-0547">Nucleotide-binding</keyword>
<dbReference type="GO" id="GO:0004674">
    <property type="term" value="F:protein serine/threonine kinase activity"/>
    <property type="evidence" value="ECO:0007669"/>
    <property type="project" value="TreeGrafter"/>
</dbReference>
<keyword evidence="1" id="KW-0067">ATP-binding</keyword>
<protein>
    <recommendedName>
        <fullName evidence="2">Protein kinase domain-containing protein</fullName>
    </recommendedName>
</protein>
<dbReference type="Proteomes" id="UP000567179">
    <property type="component" value="Unassembled WGS sequence"/>
</dbReference>
<dbReference type="SMART" id="SM00220">
    <property type="entry name" value="S_TKc"/>
    <property type="match status" value="1"/>
</dbReference>
<dbReference type="PROSITE" id="PS50011">
    <property type="entry name" value="PROTEIN_KINASE_DOM"/>
    <property type="match status" value="1"/>
</dbReference>
<comment type="caution">
    <text evidence="3">The sequence shown here is derived from an EMBL/GenBank/DDBJ whole genome shotgun (WGS) entry which is preliminary data.</text>
</comment>
<dbReference type="AlphaFoldDB" id="A0A8H5BI60"/>
<dbReference type="Gene3D" id="3.30.200.20">
    <property type="entry name" value="Phosphorylase Kinase, domain 1"/>
    <property type="match status" value="1"/>
</dbReference>
<evidence type="ECO:0000259" key="2">
    <source>
        <dbReference type="PROSITE" id="PS50011"/>
    </source>
</evidence>
<gene>
    <name evidence="3" type="ORF">D9619_012945</name>
</gene>
<feature type="domain" description="Protein kinase" evidence="2">
    <location>
        <begin position="47"/>
        <end position="374"/>
    </location>
</feature>
<dbReference type="InterPro" id="IPR011009">
    <property type="entry name" value="Kinase-like_dom_sf"/>
</dbReference>
<dbReference type="EMBL" id="JAACJJ010000017">
    <property type="protein sequence ID" value="KAF5323795.1"/>
    <property type="molecule type" value="Genomic_DNA"/>
</dbReference>
<dbReference type="PANTHER" id="PTHR44167:SF18">
    <property type="entry name" value="PROTEIN KINASE DOMAIN-CONTAINING PROTEIN"/>
    <property type="match status" value="1"/>
</dbReference>
<evidence type="ECO:0000313" key="4">
    <source>
        <dbReference type="Proteomes" id="UP000567179"/>
    </source>
</evidence>
<dbReference type="GO" id="GO:0044773">
    <property type="term" value="P:mitotic DNA damage checkpoint signaling"/>
    <property type="evidence" value="ECO:0007669"/>
    <property type="project" value="TreeGrafter"/>
</dbReference>
<organism evidence="3 4">
    <name type="scientific">Psilocybe cf. subviscida</name>
    <dbReference type="NCBI Taxonomy" id="2480587"/>
    <lineage>
        <taxon>Eukaryota</taxon>
        <taxon>Fungi</taxon>
        <taxon>Dikarya</taxon>
        <taxon>Basidiomycota</taxon>
        <taxon>Agaricomycotina</taxon>
        <taxon>Agaricomycetes</taxon>
        <taxon>Agaricomycetidae</taxon>
        <taxon>Agaricales</taxon>
        <taxon>Agaricineae</taxon>
        <taxon>Strophariaceae</taxon>
        <taxon>Psilocybe</taxon>
    </lineage>
</organism>
<sequence length="390" mass="43761">MQALLDADFVYSPDHRKTEEPTRYEPGGYHPTIIGNTLRSPTGTASYRIIHKLGHGAFSTVWLAENSAAKPKYVALKISTSDGLSSCEADHLRSVSSPYVVPVFDSFSLEGPNGLHRIIVTEVLLPLVDFLTLRHTLGARRKIIWELVKAVEDLHAVGLAHGDLHLGNTGVTLPQMQSLSIFDLILHIDDPVMTAVLLDDMTKSTVSLPPYITERCDMRGLHEMVAKNGEVEPQAKLFDFGSVRSCDDNGRDLMYERLSRAPEIIHELEEVGHVLNPPLQPALDIWALGALIYRIITGFNVFGADDLYLRDPSISQTDRKAHEDEWWKERWDSLRKHCVDDADCDTLVSLFKKIFVLEPSKRPSASTIAQDDWFYAIREAYGNSRAVKDM</sequence>